<feature type="transmembrane region" description="Helical" evidence="6">
    <location>
        <begin position="138"/>
        <end position="159"/>
    </location>
</feature>
<proteinExistence type="predicted"/>
<evidence type="ECO:0000313" key="8">
    <source>
        <dbReference type="Proteomes" id="UP000249873"/>
    </source>
</evidence>
<dbReference type="PANTHER" id="PTHR40277">
    <property type="entry name" value="BLL5419 PROTEIN"/>
    <property type="match status" value="1"/>
</dbReference>
<dbReference type="EMBL" id="CP029480">
    <property type="protein sequence ID" value="AWV97948.1"/>
    <property type="molecule type" value="Genomic_DNA"/>
</dbReference>
<keyword evidence="5 6" id="KW-0472">Membrane</keyword>
<evidence type="ECO:0000256" key="3">
    <source>
        <dbReference type="ARBA" id="ARBA00022692"/>
    </source>
</evidence>
<dbReference type="AlphaFoldDB" id="A0A2Z4GA68"/>
<evidence type="ECO:0000256" key="6">
    <source>
        <dbReference type="SAM" id="Phobius"/>
    </source>
</evidence>
<evidence type="ECO:0000256" key="4">
    <source>
        <dbReference type="ARBA" id="ARBA00022989"/>
    </source>
</evidence>
<evidence type="ECO:0000313" key="7">
    <source>
        <dbReference type="EMBL" id="AWV97948.1"/>
    </source>
</evidence>
<evidence type="ECO:0000256" key="1">
    <source>
        <dbReference type="ARBA" id="ARBA00004651"/>
    </source>
</evidence>
<dbReference type="PANTHER" id="PTHR40277:SF1">
    <property type="entry name" value="BLL5419 PROTEIN"/>
    <property type="match status" value="1"/>
</dbReference>
<keyword evidence="2" id="KW-1003">Cell membrane</keyword>
<accession>A0A2Z4GA68</accession>
<evidence type="ECO:0000256" key="5">
    <source>
        <dbReference type="ARBA" id="ARBA00023136"/>
    </source>
</evidence>
<organism evidence="7 8">
    <name type="scientific">Arcticibacterium luteifluviistationis</name>
    <dbReference type="NCBI Taxonomy" id="1784714"/>
    <lineage>
        <taxon>Bacteria</taxon>
        <taxon>Pseudomonadati</taxon>
        <taxon>Bacteroidota</taxon>
        <taxon>Cytophagia</taxon>
        <taxon>Cytophagales</taxon>
        <taxon>Leadbetterellaceae</taxon>
        <taxon>Arcticibacterium</taxon>
    </lineage>
</organism>
<dbReference type="InterPro" id="IPR022791">
    <property type="entry name" value="L-PG_synthase/AglD"/>
</dbReference>
<feature type="transmembrane region" description="Helical" evidence="6">
    <location>
        <begin position="198"/>
        <end position="222"/>
    </location>
</feature>
<protein>
    <submittedName>
        <fullName evidence="7">Lysylphosphatidylglycerol synthetase</fullName>
    </submittedName>
</protein>
<comment type="subcellular location">
    <subcellularLocation>
        <location evidence="1">Cell membrane</location>
        <topology evidence="1">Multi-pass membrane protein</topology>
    </subcellularLocation>
</comment>
<feature type="transmembrane region" description="Helical" evidence="6">
    <location>
        <begin position="228"/>
        <end position="251"/>
    </location>
</feature>
<keyword evidence="3 6" id="KW-0812">Transmembrane</keyword>
<dbReference type="GO" id="GO:0005886">
    <property type="term" value="C:plasma membrane"/>
    <property type="evidence" value="ECO:0007669"/>
    <property type="project" value="UniProtKB-SubCell"/>
</dbReference>
<feature type="transmembrane region" description="Helical" evidence="6">
    <location>
        <begin position="22"/>
        <end position="40"/>
    </location>
</feature>
<keyword evidence="8" id="KW-1185">Reference proteome</keyword>
<feature type="transmembrane region" description="Helical" evidence="6">
    <location>
        <begin position="263"/>
        <end position="293"/>
    </location>
</feature>
<dbReference type="NCBIfam" id="TIGR00374">
    <property type="entry name" value="flippase-like domain"/>
    <property type="match status" value="1"/>
</dbReference>
<dbReference type="Pfam" id="PF03706">
    <property type="entry name" value="LPG_synthase_TM"/>
    <property type="match status" value="1"/>
</dbReference>
<sequence>MTSRKTRNLITLEKSPLLNKKSLITALKILFTLVLLYVVFTKIEFEKIKSVLADAQILPLLLAGVLLFLSQWISAERLRYFLLKSAFSISKASNYALYLLGMFYNFFIPGGIGGDAYKVYAMHKKFDWSAKKLTAVLFIDRLTGLAAIGVLTCLLAIGLPLFQTLPFTLLLIAAVPIGLVLFYLIVKQFFPSFKNLLIRPLGLSILIQGLQVLSLIALLYSISGPTDSIVYAVVFLVSSALSIFSFSGIGIRELIFYQAAVLFAFDSTLAVTVGFLFSFITAVISLFGIIYHIKKPDLKLEG</sequence>
<feature type="transmembrane region" description="Helical" evidence="6">
    <location>
        <begin position="165"/>
        <end position="186"/>
    </location>
</feature>
<dbReference type="KEGG" id="als:DJ013_07105"/>
<dbReference type="Proteomes" id="UP000249873">
    <property type="component" value="Chromosome"/>
</dbReference>
<gene>
    <name evidence="7" type="ORF">DJ013_07105</name>
</gene>
<evidence type="ECO:0000256" key="2">
    <source>
        <dbReference type="ARBA" id="ARBA00022475"/>
    </source>
</evidence>
<feature type="transmembrane region" description="Helical" evidence="6">
    <location>
        <begin position="52"/>
        <end position="75"/>
    </location>
</feature>
<keyword evidence="4 6" id="KW-1133">Transmembrane helix</keyword>
<dbReference type="OrthoDB" id="1123508at2"/>
<name>A0A2Z4GA68_9BACT</name>
<reference evidence="7 8" key="1">
    <citation type="submission" date="2018-05" db="EMBL/GenBank/DDBJ databases">
        <title>Complete genome sequence of Arcticibacterium luteifluviistationis SM1504T, a cytophagaceae bacterium isolated from Arctic surface seawater.</title>
        <authorList>
            <person name="Li Y."/>
            <person name="Qin Q.-L."/>
        </authorList>
    </citation>
    <scope>NUCLEOTIDE SEQUENCE [LARGE SCALE GENOMIC DNA]</scope>
    <source>
        <strain evidence="7 8">SM1504</strain>
    </source>
</reference>
<feature type="transmembrane region" description="Helical" evidence="6">
    <location>
        <begin position="95"/>
        <end position="117"/>
    </location>
</feature>